<dbReference type="EMBL" id="KZ305019">
    <property type="protein sequence ID" value="PIA63556.1"/>
    <property type="molecule type" value="Genomic_DNA"/>
</dbReference>
<dbReference type="PANTHER" id="PTHR11005">
    <property type="entry name" value="LYSOSOMAL ACID LIPASE-RELATED"/>
    <property type="match status" value="1"/>
</dbReference>
<proteinExistence type="predicted"/>
<accession>A0A2G5F6K2</accession>
<feature type="transmembrane region" description="Helical" evidence="1">
    <location>
        <begin position="275"/>
        <end position="300"/>
    </location>
</feature>
<name>A0A2G5F6K2_AQUCA</name>
<keyword evidence="4" id="KW-1185">Reference proteome</keyword>
<gene>
    <name evidence="3" type="ORF">AQUCO_00201120v1</name>
</gene>
<feature type="domain" description="Partial AB-hydrolase lipase" evidence="2">
    <location>
        <begin position="89"/>
        <end position="143"/>
    </location>
</feature>
<dbReference type="SUPFAM" id="SSF53474">
    <property type="entry name" value="alpha/beta-Hydrolases"/>
    <property type="match status" value="1"/>
</dbReference>
<dbReference type="AlphaFoldDB" id="A0A2G5F6K2"/>
<protein>
    <recommendedName>
        <fullName evidence="2">Partial AB-hydrolase lipase domain-containing protein</fullName>
    </recommendedName>
</protein>
<evidence type="ECO:0000313" key="3">
    <source>
        <dbReference type="EMBL" id="PIA63556.1"/>
    </source>
</evidence>
<evidence type="ECO:0000259" key="2">
    <source>
        <dbReference type="Pfam" id="PF04083"/>
    </source>
</evidence>
<dbReference type="FunFam" id="3.40.50.1820:FF:000091">
    <property type="entry name" value="Gastric triacylglycerol lipase"/>
    <property type="match status" value="1"/>
</dbReference>
<dbReference type="GO" id="GO:0006629">
    <property type="term" value="P:lipid metabolic process"/>
    <property type="evidence" value="ECO:0007669"/>
    <property type="project" value="InterPro"/>
</dbReference>
<dbReference type="InterPro" id="IPR006693">
    <property type="entry name" value="AB_hydrolase_lipase"/>
</dbReference>
<dbReference type="Proteomes" id="UP000230069">
    <property type="component" value="Unassembled WGS sequence"/>
</dbReference>
<dbReference type="InterPro" id="IPR029058">
    <property type="entry name" value="AB_hydrolase_fold"/>
</dbReference>
<keyword evidence="1" id="KW-1133">Transmembrane helix</keyword>
<organism evidence="3 4">
    <name type="scientific">Aquilegia coerulea</name>
    <name type="common">Rocky mountain columbine</name>
    <dbReference type="NCBI Taxonomy" id="218851"/>
    <lineage>
        <taxon>Eukaryota</taxon>
        <taxon>Viridiplantae</taxon>
        <taxon>Streptophyta</taxon>
        <taxon>Embryophyta</taxon>
        <taxon>Tracheophyta</taxon>
        <taxon>Spermatophyta</taxon>
        <taxon>Magnoliopsida</taxon>
        <taxon>Ranunculales</taxon>
        <taxon>Ranunculaceae</taxon>
        <taxon>Thalictroideae</taxon>
        <taxon>Aquilegia</taxon>
    </lineage>
</organism>
<keyword evidence="1" id="KW-0812">Transmembrane</keyword>
<reference evidence="3 4" key="1">
    <citation type="submission" date="2017-09" db="EMBL/GenBank/DDBJ databases">
        <title>WGS assembly of Aquilegia coerulea Goldsmith.</title>
        <authorList>
            <person name="Hodges S."/>
            <person name="Kramer E."/>
            <person name="Nordborg M."/>
            <person name="Tomkins J."/>
            <person name="Borevitz J."/>
            <person name="Derieg N."/>
            <person name="Yan J."/>
            <person name="Mihaltcheva S."/>
            <person name="Hayes R.D."/>
            <person name="Rokhsar D."/>
        </authorList>
    </citation>
    <scope>NUCLEOTIDE SEQUENCE [LARGE SCALE GENOMIC DNA]</scope>
    <source>
        <strain evidence="4">cv. Goldsmith</strain>
    </source>
</reference>
<dbReference type="OrthoDB" id="9974421at2759"/>
<dbReference type="Gene3D" id="3.40.50.1820">
    <property type="entry name" value="alpha/beta hydrolase"/>
    <property type="match status" value="1"/>
</dbReference>
<keyword evidence="1" id="KW-0472">Membrane</keyword>
<evidence type="ECO:0000313" key="4">
    <source>
        <dbReference type="Proteomes" id="UP000230069"/>
    </source>
</evidence>
<sequence>MDLQLAIEIFIEAVFDVFHKAAHCILSPLETSRELFRWFSSDDSKNMENPDGGLDATIPTATLGETDPAPTERQTTFHQSLNTDARTCRDVITELGYPYEAINVVTSDGYVLLLERIPRRDARKAVYLQHGIMDSSMGWVSNGVVGSPAFAAFDQGYDVFLGNFRGLVSREHIDKNISSRQYWRYSVNEHGTQDIPAMIEKIHQVKTSELKNSQPDLEEEDNSDDQPYKLCAICHSLGGAGILMYVITRRIEEKPHRLSRLILLSPAGFHDDSTFVFTIVEYIVLFLAPFLAPIMPGLYIPTRFFRMLLNKLARDFQNYPAVGGLVQTLMSYVVGGDSSNWVGVMGLPHYNMNDMPGVSIYAAIHLAQMKHAGKFIMYDYGNAAVNMEVYGSPQPLDLGEYYGLIDVPVDLVAGHKDKVIRPSMVRKHYKLMKEAGVDVCYNEFEYAHLDFTFSHREELLAYVMARLLLVVPPPRKQYSQKALKLKKKDSAKFTTSRSFFSRSRVTNVDNTAGDN</sequence>
<dbReference type="Pfam" id="PF04083">
    <property type="entry name" value="Abhydro_lipase"/>
    <property type="match status" value="1"/>
</dbReference>
<evidence type="ECO:0000256" key="1">
    <source>
        <dbReference type="SAM" id="Phobius"/>
    </source>
</evidence>